<dbReference type="Proteomes" id="UP000053558">
    <property type="component" value="Unassembled WGS sequence"/>
</dbReference>
<feature type="compositionally biased region" description="Low complexity" evidence="2">
    <location>
        <begin position="100"/>
        <end position="112"/>
    </location>
</feature>
<dbReference type="KEGG" id="cput:CONPUDRAFT_81713"/>
<comment type="caution">
    <text evidence="3">The sequence shown here is derived from an EMBL/GenBank/DDBJ whole genome shotgun (WGS) entry which is preliminary data.</text>
</comment>
<keyword evidence="1" id="KW-0677">Repeat</keyword>
<evidence type="ECO:0000256" key="2">
    <source>
        <dbReference type="SAM" id="MobiDB-lite"/>
    </source>
</evidence>
<reference evidence="4" key="1">
    <citation type="journal article" date="2012" name="Science">
        <title>The Paleozoic origin of enzymatic lignin decomposition reconstructed from 31 fungal genomes.</title>
        <authorList>
            <person name="Floudas D."/>
            <person name="Binder M."/>
            <person name="Riley R."/>
            <person name="Barry K."/>
            <person name="Blanchette R.A."/>
            <person name="Henrissat B."/>
            <person name="Martinez A.T."/>
            <person name="Otillar R."/>
            <person name="Spatafora J.W."/>
            <person name="Yadav J.S."/>
            <person name="Aerts A."/>
            <person name="Benoit I."/>
            <person name="Boyd A."/>
            <person name="Carlson A."/>
            <person name="Copeland A."/>
            <person name="Coutinho P.M."/>
            <person name="de Vries R.P."/>
            <person name="Ferreira P."/>
            <person name="Findley K."/>
            <person name="Foster B."/>
            <person name="Gaskell J."/>
            <person name="Glotzer D."/>
            <person name="Gorecki P."/>
            <person name="Heitman J."/>
            <person name="Hesse C."/>
            <person name="Hori C."/>
            <person name="Igarashi K."/>
            <person name="Jurgens J.A."/>
            <person name="Kallen N."/>
            <person name="Kersten P."/>
            <person name="Kohler A."/>
            <person name="Kuees U."/>
            <person name="Kumar T.K.A."/>
            <person name="Kuo A."/>
            <person name="LaButti K."/>
            <person name="Larrondo L.F."/>
            <person name="Lindquist E."/>
            <person name="Ling A."/>
            <person name="Lombard V."/>
            <person name="Lucas S."/>
            <person name="Lundell T."/>
            <person name="Martin R."/>
            <person name="McLaughlin D.J."/>
            <person name="Morgenstern I."/>
            <person name="Morin E."/>
            <person name="Murat C."/>
            <person name="Nagy L.G."/>
            <person name="Nolan M."/>
            <person name="Ohm R.A."/>
            <person name="Patyshakuliyeva A."/>
            <person name="Rokas A."/>
            <person name="Ruiz-Duenas F.J."/>
            <person name="Sabat G."/>
            <person name="Salamov A."/>
            <person name="Samejima M."/>
            <person name="Schmutz J."/>
            <person name="Slot J.C."/>
            <person name="St John F."/>
            <person name="Stenlid J."/>
            <person name="Sun H."/>
            <person name="Sun S."/>
            <person name="Syed K."/>
            <person name="Tsang A."/>
            <person name="Wiebenga A."/>
            <person name="Young D."/>
            <person name="Pisabarro A."/>
            <person name="Eastwood D.C."/>
            <person name="Martin F."/>
            <person name="Cullen D."/>
            <person name="Grigoriev I.V."/>
            <person name="Hibbett D.S."/>
        </authorList>
    </citation>
    <scope>NUCLEOTIDE SEQUENCE [LARGE SCALE GENOMIC DNA]</scope>
    <source>
        <strain evidence="4">RWD-64-598 SS2</strain>
    </source>
</reference>
<dbReference type="PANTHER" id="PTHR47942:SF63">
    <property type="entry name" value="PENTATRICOPEPTIDE REPEAT-CONTAINING PROTEIN"/>
    <property type="match status" value="1"/>
</dbReference>
<dbReference type="RefSeq" id="XP_007767607.1">
    <property type="nucleotide sequence ID" value="XM_007769417.1"/>
</dbReference>
<dbReference type="OrthoDB" id="2554293at2759"/>
<sequence>MQCIQSTSLHNILRGKALRDLSLPHHFSRDSSSLLSQLSISSYFSLHRSFQRRSVSSTVSRYAQSLAYASPSPPFTEPHDSQQDGKSPRSPSSNARDVRGPSSSPTRPPGSQALALSLQASSPSLTPAQISRAASQAIRISCARRQHFDALYIINSLRESIRPDGKKLQPILNKSFPRVPFYPVKFGKAVSPVLASHCLLHHYLRSGRTTKARKFSEQLMREGIPIKSKTLHFVIQAQLHTMAPPPPQEKILSRQMSHSLEGLLERPTAIRDKSLRYSTLLLLQAHQHRQRFQDETAQMVINACLFQGELLVGCLVFVVLVKGWLLRQQAAAHFKAEIATQEGKSGGPALEGQTGWENLATINNDPPPRSMLNELLKHYEVDLLQHANQPTRIALQMLANLAGSIDRRELPYDEISKLLRVLYSVPKVHDTVWVVENGIEKQVQAYTYIHAVLDRLVRSPPTTRARRHQNYQGLLPLSVRSYNSLLHYALRHQYSVELATQLLDHMEHKRRPPLKPNTSTYNILVRAGTLIRHNDVSKAALEALRIKTEHVQNAISAGPPSSQKNEQAGPIVPSDPLPSEPLATDAHTLSSYILHLTSTGRPAMVAQVLFQVLPELSIIDHPSWGDVTREQRDMMRLRTREERLKRAVSLGPHFFTAVLNALTKAGKTGLAERVWLLAKQAERASWLWAPEGQPVKAWCLPVHAYTIMLQCYGAEARKANRGVRRSWDLSGDDAAWTPKHKVHVRGWAHYVLSRKVQGSSRRQTGLRMSACLYRAMFRGARNIMHSLGETLKLPAAVELPQPDARFFNAALDIFDRNLSTCRKMKNRSFSGWKAKLRRAKLRFVRRGQLVRGHNPFLVRICHDMVSAGYKLPVGLKVFMIGRTSSVLKENQGTVAQLPVGHPSCRREAFKPWALATEKTRGMHIRRREWRSHGAQWKRQCRRTQTKHRDVTVDTA</sequence>
<feature type="compositionally biased region" description="Polar residues" evidence="2">
    <location>
        <begin position="555"/>
        <end position="566"/>
    </location>
</feature>
<dbReference type="OMA" id="AYTVMMQ"/>
<feature type="region of interest" description="Disordered" evidence="2">
    <location>
        <begin position="555"/>
        <end position="580"/>
    </location>
</feature>
<dbReference type="InterPro" id="IPR051222">
    <property type="entry name" value="PPR/CCM1_RNA-binding"/>
</dbReference>
<evidence type="ECO:0000313" key="3">
    <source>
        <dbReference type="EMBL" id="EIW82170.1"/>
    </source>
</evidence>
<name>A0A5M3MSU6_CONPW</name>
<keyword evidence="4" id="KW-1185">Reference proteome</keyword>
<dbReference type="GeneID" id="19210293"/>
<dbReference type="EMBL" id="JH711577">
    <property type="protein sequence ID" value="EIW82170.1"/>
    <property type="molecule type" value="Genomic_DNA"/>
</dbReference>
<dbReference type="InterPro" id="IPR011990">
    <property type="entry name" value="TPR-like_helical_dom_sf"/>
</dbReference>
<gene>
    <name evidence="3" type="ORF">CONPUDRAFT_81713</name>
</gene>
<evidence type="ECO:0000313" key="4">
    <source>
        <dbReference type="Proteomes" id="UP000053558"/>
    </source>
</evidence>
<protein>
    <submittedName>
        <fullName evidence="3">Uncharacterized protein</fullName>
    </submittedName>
</protein>
<feature type="region of interest" description="Disordered" evidence="2">
    <location>
        <begin position="69"/>
        <end position="112"/>
    </location>
</feature>
<dbReference type="PANTHER" id="PTHR47942">
    <property type="entry name" value="TETRATRICOPEPTIDE REPEAT (TPR)-LIKE SUPERFAMILY PROTEIN-RELATED"/>
    <property type="match status" value="1"/>
</dbReference>
<accession>A0A5M3MSU6</accession>
<feature type="compositionally biased region" description="Basic and acidic residues" evidence="2">
    <location>
        <begin position="77"/>
        <end position="87"/>
    </location>
</feature>
<organism evidence="3 4">
    <name type="scientific">Coniophora puteana (strain RWD-64-598)</name>
    <name type="common">Brown rot fungus</name>
    <dbReference type="NCBI Taxonomy" id="741705"/>
    <lineage>
        <taxon>Eukaryota</taxon>
        <taxon>Fungi</taxon>
        <taxon>Dikarya</taxon>
        <taxon>Basidiomycota</taxon>
        <taxon>Agaricomycotina</taxon>
        <taxon>Agaricomycetes</taxon>
        <taxon>Agaricomycetidae</taxon>
        <taxon>Boletales</taxon>
        <taxon>Coniophorineae</taxon>
        <taxon>Coniophoraceae</taxon>
        <taxon>Coniophora</taxon>
    </lineage>
</organism>
<proteinExistence type="predicted"/>
<dbReference type="AlphaFoldDB" id="A0A5M3MSU6"/>
<evidence type="ECO:0000256" key="1">
    <source>
        <dbReference type="ARBA" id="ARBA00022737"/>
    </source>
</evidence>
<dbReference type="Gene3D" id="1.25.40.10">
    <property type="entry name" value="Tetratricopeptide repeat domain"/>
    <property type="match status" value="1"/>
</dbReference>